<protein>
    <submittedName>
        <fullName evidence="1">Uncharacterized protein</fullName>
    </submittedName>
</protein>
<name>A0A371F7N0_MUCPR</name>
<keyword evidence="2" id="KW-1185">Reference proteome</keyword>
<dbReference type="AlphaFoldDB" id="A0A371F7N0"/>
<evidence type="ECO:0000313" key="2">
    <source>
        <dbReference type="Proteomes" id="UP000257109"/>
    </source>
</evidence>
<accession>A0A371F7N0</accession>
<gene>
    <name evidence="1" type="ORF">CR513_45974</name>
</gene>
<feature type="non-terminal residue" evidence="1">
    <location>
        <position position="1"/>
    </location>
</feature>
<evidence type="ECO:0000313" key="1">
    <source>
        <dbReference type="EMBL" id="RDX74301.1"/>
    </source>
</evidence>
<proteinExistence type="predicted"/>
<comment type="caution">
    <text evidence="1">The sequence shown here is derived from an EMBL/GenBank/DDBJ whole genome shotgun (WGS) entry which is preliminary data.</text>
</comment>
<organism evidence="1 2">
    <name type="scientific">Mucuna pruriens</name>
    <name type="common">Velvet bean</name>
    <name type="synonym">Dolichos pruriens</name>
    <dbReference type="NCBI Taxonomy" id="157652"/>
    <lineage>
        <taxon>Eukaryota</taxon>
        <taxon>Viridiplantae</taxon>
        <taxon>Streptophyta</taxon>
        <taxon>Embryophyta</taxon>
        <taxon>Tracheophyta</taxon>
        <taxon>Spermatophyta</taxon>
        <taxon>Magnoliopsida</taxon>
        <taxon>eudicotyledons</taxon>
        <taxon>Gunneridae</taxon>
        <taxon>Pentapetalae</taxon>
        <taxon>rosids</taxon>
        <taxon>fabids</taxon>
        <taxon>Fabales</taxon>
        <taxon>Fabaceae</taxon>
        <taxon>Papilionoideae</taxon>
        <taxon>50 kb inversion clade</taxon>
        <taxon>NPAAA clade</taxon>
        <taxon>indigoferoid/millettioid clade</taxon>
        <taxon>Phaseoleae</taxon>
        <taxon>Mucuna</taxon>
    </lineage>
</organism>
<reference evidence="1" key="1">
    <citation type="submission" date="2018-05" db="EMBL/GenBank/DDBJ databases">
        <title>Draft genome of Mucuna pruriens seed.</title>
        <authorList>
            <person name="Nnadi N.E."/>
            <person name="Vos R."/>
            <person name="Hasami M.H."/>
            <person name="Devisetty U.K."/>
            <person name="Aguiy J.C."/>
        </authorList>
    </citation>
    <scope>NUCLEOTIDE SEQUENCE [LARGE SCALE GENOMIC DNA]</scope>
    <source>
        <strain evidence="1">JCA_2017</strain>
    </source>
</reference>
<dbReference type="EMBL" id="QJKJ01010222">
    <property type="protein sequence ID" value="RDX74301.1"/>
    <property type="molecule type" value="Genomic_DNA"/>
</dbReference>
<sequence>MEIFNLAAKLKSLKLELDEDLIDQDVAARLNELQKSSRFIFTSLAKLESALNTDTLGKIGHPVKLLGPQNDHESVMCKEIHKSICIPSQAKPSNDPIDISYEDDKINLLDNDSKAIIPLNDCLQSNSVQMMKGDIDTKDYSNKMEICTSNYKRVTPSKVSIKSNFPPTPDMQQTPAEINVQTCFTLTTLPGYVLQGQPANQLLKAYAIHWMPPFSGLKYASDSAIEVTFYLALSILYRYVGYILFCTRYTCQYDGGHWYLVVKSELYITWTVLTSGTSETKSQCHKDNEY</sequence>
<dbReference type="Proteomes" id="UP000257109">
    <property type="component" value="Unassembled WGS sequence"/>
</dbReference>